<name>A0A1I7ZLM8_9BILA</name>
<evidence type="ECO:0000313" key="3">
    <source>
        <dbReference type="WBParaSite" id="L893_g27789.t1"/>
    </source>
</evidence>
<dbReference type="WBParaSite" id="L893_g27789.t1">
    <property type="protein sequence ID" value="L893_g27789.t1"/>
    <property type="gene ID" value="L893_g27789"/>
</dbReference>
<evidence type="ECO:0000256" key="1">
    <source>
        <dbReference type="SAM" id="Phobius"/>
    </source>
</evidence>
<dbReference type="Proteomes" id="UP000095287">
    <property type="component" value="Unplaced"/>
</dbReference>
<keyword evidence="2" id="KW-1185">Reference proteome</keyword>
<accession>A0A1I7ZLM8</accession>
<evidence type="ECO:0000313" key="2">
    <source>
        <dbReference type="Proteomes" id="UP000095287"/>
    </source>
</evidence>
<keyword evidence="1" id="KW-1133">Transmembrane helix</keyword>
<protein>
    <submittedName>
        <fullName evidence="3">Nucleotid_trans domain-containing protein</fullName>
    </submittedName>
</protein>
<proteinExistence type="predicted"/>
<sequence>MDTVPYDFVASVMRVRLSGLWFDEFKECALLGANYGTIATETADRTLNCFVDIPGMLIDNPFAKNGEVSRQPFFLRAMDKVHVEVSSFSPVDLLFFAVSAGDQLFETSENLQNGISPRQFRSMMQSCGFAAYRVLVISAFYSDTLLRQLDSFFSTPNLASFFNAVIIPYQETASFKKLFFMIADRMMLKHLRLDIIEDTNSAPVWFQETLTRIFFQPQFDLLTFSPHNAKKCSWAHAFVDNLVVRWMKTPETFPKSSKTIGYPYHAFLTSPDLLSKYEFHKVERPGRLAYRRFDCAHPTEMERRMIAKVYDKKGYAHIFTNTTDNYFQDDSSDYWFCLWARQMMLTFAHNDGDMALSKANLNCSPRTVKQERYPLIVLSCLFVFSACFGFLLFVLNLFSFSTLDSFLTSFCFVAWAISNYI</sequence>
<dbReference type="AlphaFoldDB" id="A0A1I7ZLM8"/>
<reference evidence="3" key="1">
    <citation type="submission" date="2016-11" db="UniProtKB">
        <authorList>
            <consortium name="WormBaseParasite"/>
        </authorList>
    </citation>
    <scope>IDENTIFICATION</scope>
</reference>
<organism evidence="2 3">
    <name type="scientific">Steinernema glaseri</name>
    <dbReference type="NCBI Taxonomy" id="37863"/>
    <lineage>
        <taxon>Eukaryota</taxon>
        <taxon>Metazoa</taxon>
        <taxon>Ecdysozoa</taxon>
        <taxon>Nematoda</taxon>
        <taxon>Chromadorea</taxon>
        <taxon>Rhabditida</taxon>
        <taxon>Tylenchina</taxon>
        <taxon>Panagrolaimomorpha</taxon>
        <taxon>Strongyloidoidea</taxon>
        <taxon>Steinernematidae</taxon>
        <taxon>Steinernema</taxon>
    </lineage>
</organism>
<feature type="transmembrane region" description="Helical" evidence="1">
    <location>
        <begin position="373"/>
        <end position="398"/>
    </location>
</feature>
<keyword evidence="1" id="KW-0812">Transmembrane</keyword>
<keyword evidence="1" id="KW-0472">Membrane</keyword>